<dbReference type="Pfam" id="PF01035">
    <property type="entry name" value="DNA_binding_1"/>
    <property type="match status" value="1"/>
</dbReference>
<reference evidence="3 4" key="1">
    <citation type="submission" date="2017-11" db="EMBL/GenBank/DDBJ databases">
        <title>Genomic Encyclopedia of Archaeal and Bacterial Type Strains, Phase II (KMG-II): From Individual Species to Whole Genera.</title>
        <authorList>
            <person name="Goeker M."/>
        </authorList>
    </citation>
    <scope>NUCLEOTIDE SEQUENCE [LARGE SCALE GENOMIC DNA]</scope>
    <source>
        <strain evidence="3 4">DSM 25625</strain>
    </source>
</reference>
<dbReference type="SUPFAM" id="SSF46767">
    <property type="entry name" value="Methylated DNA-protein cysteine methyltransferase, C-terminal domain"/>
    <property type="match status" value="1"/>
</dbReference>
<evidence type="ECO:0000313" key="3">
    <source>
        <dbReference type="EMBL" id="PJJ61890.1"/>
    </source>
</evidence>
<evidence type="ECO:0000313" key="4">
    <source>
        <dbReference type="Proteomes" id="UP000230161"/>
    </source>
</evidence>
<sequence length="103" mass="11257">MPSHSDDFVGRVLEVVDSIPEGQVLSYGDVAAFLGSRGARVVGQVMARYGSEVPWWRVIRSSGQPPVGHEASARPHYEREGTPLVVGADGAYRVNIRAARWRP</sequence>
<protein>
    <submittedName>
        <fullName evidence="3">Alkylated DNA nucleotide flippase Atl1</fullName>
    </submittedName>
</protein>
<proteinExistence type="predicted"/>
<dbReference type="Proteomes" id="UP000230161">
    <property type="component" value="Unassembled WGS sequence"/>
</dbReference>
<dbReference type="Gene3D" id="1.10.10.10">
    <property type="entry name" value="Winged helix-like DNA-binding domain superfamily/Winged helix DNA-binding domain"/>
    <property type="match status" value="1"/>
</dbReference>
<dbReference type="PANTHER" id="PTHR42942:SF1">
    <property type="entry name" value="ALKYLTRANSFERASE-LIKE PROTEIN 1"/>
    <property type="match status" value="1"/>
</dbReference>
<gene>
    <name evidence="3" type="ORF">CLV54_1677</name>
</gene>
<dbReference type="InterPro" id="IPR036217">
    <property type="entry name" value="MethylDNA_cys_MeTrfase_DNAb"/>
</dbReference>
<comment type="caution">
    <text evidence="3">The sequence shown here is derived from an EMBL/GenBank/DDBJ whole genome shotgun (WGS) entry which is preliminary data.</text>
</comment>
<dbReference type="GO" id="GO:0006281">
    <property type="term" value="P:DNA repair"/>
    <property type="evidence" value="ECO:0007669"/>
    <property type="project" value="InterPro"/>
</dbReference>
<evidence type="ECO:0000256" key="1">
    <source>
        <dbReference type="ARBA" id="ARBA00022763"/>
    </source>
</evidence>
<dbReference type="InterPro" id="IPR052520">
    <property type="entry name" value="ATL_DNA_repair"/>
</dbReference>
<feature type="domain" description="Methylated-DNA-[protein]-cysteine S-methyltransferase DNA binding" evidence="2">
    <location>
        <begin position="8"/>
        <end position="65"/>
    </location>
</feature>
<organism evidence="3 4">
    <name type="scientific">Compostimonas suwonensis</name>
    <dbReference type="NCBI Taxonomy" id="1048394"/>
    <lineage>
        <taxon>Bacteria</taxon>
        <taxon>Bacillati</taxon>
        <taxon>Actinomycetota</taxon>
        <taxon>Actinomycetes</taxon>
        <taxon>Micrococcales</taxon>
        <taxon>Microbacteriaceae</taxon>
        <taxon>Compostimonas</taxon>
    </lineage>
</organism>
<accession>A0A2M9BVB5</accession>
<dbReference type="AlphaFoldDB" id="A0A2M9BVB5"/>
<keyword evidence="4" id="KW-1185">Reference proteome</keyword>
<dbReference type="InterPro" id="IPR036388">
    <property type="entry name" value="WH-like_DNA-bd_sf"/>
</dbReference>
<dbReference type="PANTHER" id="PTHR42942">
    <property type="entry name" value="6-O-METHYLGUANINE DNA METHYLTRANSFERASE"/>
    <property type="match status" value="1"/>
</dbReference>
<dbReference type="CDD" id="cd06445">
    <property type="entry name" value="ATase"/>
    <property type="match status" value="1"/>
</dbReference>
<dbReference type="EMBL" id="PGFB01000003">
    <property type="protein sequence ID" value="PJJ61890.1"/>
    <property type="molecule type" value="Genomic_DNA"/>
</dbReference>
<dbReference type="GO" id="GO:0003824">
    <property type="term" value="F:catalytic activity"/>
    <property type="evidence" value="ECO:0007669"/>
    <property type="project" value="InterPro"/>
</dbReference>
<evidence type="ECO:0000259" key="2">
    <source>
        <dbReference type="Pfam" id="PF01035"/>
    </source>
</evidence>
<dbReference type="RefSeq" id="WP_100344515.1">
    <property type="nucleotide sequence ID" value="NZ_PGFB01000003.1"/>
</dbReference>
<dbReference type="InterPro" id="IPR014048">
    <property type="entry name" value="MethylDNA_cys_MeTrfase_DNA-bd"/>
</dbReference>
<name>A0A2M9BVB5_9MICO</name>
<keyword evidence="1" id="KW-0227">DNA damage</keyword>
<dbReference type="OrthoDB" id="9132167at2"/>